<keyword evidence="4" id="KW-1185">Reference proteome</keyword>
<dbReference type="RefSeq" id="WP_307121796.1">
    <property type="nucleotide sequence ID" value="NZ_JAUSTM010000009.1"/>
</dbReference>
<evidence type="ECO:0000313" key="3">
    <source>
        <dbReference type="EMBL" id="MDQ0222605.1"/>
    </source>
</evidence>
<dbReference type="EC" id="3.2.1.21" evidence="3"/>
<evidence type="ECO:0000259" key="2">
    <source>
        <dbReference type="SMART" id="SM01217"/>
    </source>
</evidence>
<dbReference type="Pfam" id="PF00933">
    <property type="entry name" value="Glyco_hydro_3"/>
    <property type="match status" value="1"/>
</dbReference>
<dbReference type="Gene3D" id="3.40.50.1700">
    <property type="entry name" value="Glycoside hydrolase family 3 C-terminal domain"/>
    <property type="match status" value="1"/>
</dbReference>
<proteinExistence type="predicted"/>
<protein>
    <submittedName>
        <fullName evidence="3">Beta-glucosidase</fullName>
        <ecNumber evidence="3">3.2.1.21</ecNumber>
    </submittedName>
</protein>
<dbReference type="Pfam" id="PF01915">
    <property type="entry name" value="Glyco_hydro_3_C"/>
    <property type="match status" value="1"/>
</dbReference>
<dbReference type="Proteomes" id="UP001223079">
    <property type="component" value="Unassembled WGS sequence"/>
</dbReference>
<dbReference type="SMART" id="SM01217">
    <property type="entry name" value="Fn3_like"/>
    <property type="match status" value="1"/>
</dbReference>
<name>A0ABT9YU12_9STRE</name>
<dbReference type="InterPro" id="IPR036962">
    <property type="entry name" value="Glyco_hydro_3_N_sf"/>
</dbReference>
<reference evidence="3 4" key="1">
    <citation type="submission" date="2023-07" db="EMBL/GenBank/DDBJ databases">
        <title>Genomic Encyclopedia of Type Strains, Phase IV (KMG-IV): sequencing the most valuable type-strain genomes for metagenomic binning, comparative biology and taxonomic classification.</title>
        <authorList>
            <person name="Goeker M."/>
        </authorList>
    </citation>
    <scope>NUCLEOTIDE SEQUENCE [LARGE SCALE GENOMIC DNA]</scope>
    <source>
        <strain evidence="3 4">DSM 105143</strain>
    </source>
</reference>
<dbReference type="InterPro" id="IPR051915">
    <property type="entry name" value="Cellulose_Degrad_GH3"/>
</dbReference>
<dbReference type="InterPro" id="IPR002772">
    <property type="entry name" value="Glyco_hydro_3_C"/>
</dbReference>
<dbReference type="SUPFAM" id="SSF52279">
    <property type="entry name" value="Beta-D-glucan exohydrolase, C-terminal domain"/>
    <property type="match status" value="1"/>
</dbReference>
<dbReference type="Gene3D" id="2.60.40.10">
    <property type="entry name" value="Immunoglobulins"/>
    <property type="match status" value="1"/>
</dbReference>
<dbReference type="Gene3D" id="3.20.20.300">
    <property type="entry name" value="Glycoside hydrolase, family 3, N-terminal domain"/>
    <property type="match status" value="1"/>
</dbReference>
<dbReference type="PRINTS" id="PR00133">
    <property type="entry name" value="GLHYDRLASE3"/>
</dbReference>
<organism evidence="3 4">
    <name type="scientific">Streptococcus moroccensis</name>
    <dbReference type="NCBI Taxonomy" id="1451356"/>
    <lineage>
        <taxon>Bacteria</taxon>
        <taxon>Bacillati</taxon>
        <taxon>Bacillota</taxon>
        <taxon>Bacilli</taxon>
        <taxon>Lactobacillales</taxon>
        <taxon>Streptococcaceae</taxon>
        <taxon>Streptococcus</taxon>
    </lineage>
</organism>
<dbReference type="PANTHER" id="PTHR30620:SF123">
    <property type="entry name" value="BETA-XYLOSIDASE"/>
    <property type="match status" value="1"/>
</dbReference>
<evidence type="ECO:0000256" key="1">
    <source>
        <dbReference type="ARBA" id="ARBA00022801"/>
    </source>
</evidence>
<keyword evidence="3" id="KW-0326">Glycosidase</keyword>
<dbReference type="SUPFAM" id="SSF51445">
    <property type="entry name" value="(Trans)glycosidases"/>
    <property type="match status" value="1"/>
</dbReference>
<dbReference type="InterPro" id="IPR026891">
    <property type="entry name" value="Fn3-like"/>
</dbReference>
<comment type="caution">
    <text evidence="3">The sequence shown here is derived from an EMBL/GenBank/DDBJ whole genome shotgun (WGS) entry which is preliminary data.</text>
</comment>
<gene>
    <name evidence="3" type="ORF">J2S23_001157</name>
</gene>
<sequence>MDKYKNSSLPVEERVEDLLSKMTLEEKVAQLCGNLLPSVIDENGVVEENLAKNFYMGHGRFTQASTQGIQSATDMATRFNQIQKFFVEKTRLGIPVVFQTESLCGLPIQGGTIFPSQMNLGYTWEPELAEKMTTIISEECRSTGITSSMSPVIDVSRDLRWGRTYETYGEDEYLISQMGVSYINGMQKNKTDGVACIAKHFLGYSETQGGLNTSITRVNDRELYEVFATPFEAAANLADVSGMMANYSEIDGLNVVMNKKISQDLLRGTMKYRGFLTSDGAGIQRCYNTYHVANTYEEAGFLAKKAGTDTEIPVGGSFKALPKYVESGQLDESLIDESVRRILTVKFEYGLFESPYVDIESLKKSLNNEEKNKVAKEIASKSMVLLKNDDILPLKIDKKIAVIGPHADNLRYPISGYTYPAYIEMMLASEAGEVFTFGGIADANGEEGDASGAASQDVSSMNINDIIRRMGGSSLYDELQNRFETIYAEGCPIIAEDRSGFDAAVEAASQSDIVVFACGGNCGWTNATGGEGTDRAKLDLPGVQQELLEKLVATGKPVVMVIYGPGLFAIPWAKEHVSAILQASMPGLQAGEVVADVLDGTINPGGKLTQTIPRSVGQTPVYYNHRTGSGYELPTDKGYTGFAAAIFKGGYTDEDDQPLFEFGAGLSYTTFELSEFQVAEQEVSTDGEIKVSCKVTNIGERDGDEIVQIYYRTWGAHVIRPVQQLGGFKRVHLTKGQSCKIDFSIPCSLLGFYNEEMKFVVEPNKIELSVGTSSSNIAYRDEVQLTGQTLELMGKRSYSSKVEATF</sequence>
<dbReference type="GO" id="GO:0008422">
    <property type="term" value="F:beta-glucosidase activity"/>
    <property type="evidence" value="ECO:0007669"/>
    <property type="project" value="UniProtKB-EC"/>
</dbReference>
<dbReference type="InterPro" id="IPR001764">
    <property type="entry name" value="Glyco_hydro_3_N"/>
</dbReference>
<dbReference type="InterPro" id="IPR013783">
    <property type="entry name" value="Ig-like_fold"/>
</dbReference>
<dbReference type="InterPro" id="IPR036881">
    <property type="entry name" value="Glyco_hydro_3_C_sf"/>
</dbReference>
<evidence type="ECO:0000313" key="4">
    <source>
        <dbReference type="Proteomes" id="UP001223079"/>
    </source>
</evidence>
<dbReference type="PANTHER" id="PTHR30620">
    <property type="entry name" value="PERIPLASMIC BETA-GLUCOSIDASE-RELATED"/>
    <property type="match status" value="1"/>
</dbReference>
<feature type="domain" description="Fibronectin type III-like" evidence="2">
    <location>
        <begin position="705"/>
        <end position="774"/>
    </location>
</feature>
<accession>A0ABT9YU12</accession>
<keyword evidence="1 3" id="KW-0378">Hydrolase</keyword>
<dbReference type="EMBL" id="JAUSTM010000009">
    <property type="protein sequence ID" value="MDQ0222605.1"/>
    <property type="molecule type" value="Genomic_DNA"/>
</dbReference>
<dbReference type="InterPro" id="IPR017853">
    <property type="entry name" value="GH"/>
</dbReference>
<dbReference type="Pfam" id="PF14310">
    <property type="entry name" value="Fn3-like"/>
    <property type="match status" value="1"/>
</dbReference>